<dbReference type="Pfam" id="PF13428">
    <property type="entry name" value="TPR_14"/>
    <property type="match status" value="1"/>
</dbReference>
<dbReference type="Gene3D" id="1.25.40.10">
    <property type="entry name" value="Tetratricopeptide repeat domain"/>
    <property type="match status" value="1"/>
</dbReference>
<dbReference type="InterPro" id="IPR036249">
    <property type="entry name" value="Thioredoxin-like_sf"/>
</dbReference>
<protein>
    <submittedName>
        <fullName evidence="3">Thioredoxin family protein</fullName>
    </submittedName>
</protein>
<feature type="signal peptide" evidence="2">
    <location>
        <begin position="1"/>
        <end position="19"/>
    </location>
</feature>
<keyword evidence="1" id="KW-0802">TPR repeat</keyword>
<dbReference type="Gene3D" id="3.40.30.10">
    <property type="entry name" value="Glutaredoxin"/>
    <property type="match status" value="1"/>
</dbReference>
<evidence type="ECO:0000313" key="4">
    <source>
        <dbReference type="Proteomes" id="UP001198402"/>
    </source>
</evidence>
<dbReference type="Proteomes" id="UP001198402">
    <property type="component" value="Unassembled WGS sequence"/>
</dbReference>
<accession>A0ABS7Y378</accession>
<gene>
    <name evidence="3" type="ORF">LBV24_14115</name>
</gene>
<dbReference type="SUPFAM" id="SSF48452">
    <property type="entry name" value="TPR-like"/>
    <property type="match status" value="1"/>
</dbReference>
<evidence type="ECO:0000256" key="2">
    <source>
        <dbReference type="SAM" id="SignalP"/>
    </source>
</evidence>
<organism evidence="3 4">
    <name type="scientific">Winogradskyella vincentii</name>
    <dbReference type="NCBI Taxonomy" id="2877122"/>
    <lineage>
        <taxon>Bacteria</taxon>
        <taxon>Pseudomonadati</taxon>
        <taxon>Bacteroidota</taxon>
        <taxon>Flavobacteriia</taxon>
        <taxon>Flavobacteriales</taxon>
        <taxon>Flavobacteriaceae</taxon>
        <taxon>Winogradskyella</taxon>
    </lineage>
</organism>
<name>A0ABS7Y378_9FLAO</name>
<keyword evidence="4" id="KW-1185">Reference proteome</keyword>
<reference evidence="4" key="1">
    <citation type="submission" date="2023-07" db="EMBL/GenBank/DDBJ databases">
        <authorList>
            <person name="Yue Y."/>
        </authorList>
    </citation>
    <scope>NUCLEOTIDE SEQUENCE [LARGE SCALE GENOMIC DNA]</scope>
    <source>
        <strain evidence="4">2Y89</strain>
    </source>
</reference>
<dbReference type="EMBL" id="JAIUJS010000010">
    <property type="protein sequence ID" value="MCA0154361.1"/>
    <property type="molecule type" value="Genomic_DNA"/>
</dbReference>
<dbReference type="SUPFAM" id="SSF52833">
    <property type="entry name" value="Thioredoxin-like"/>
    <property type="match status" value="1"/>
</dbReference>
<proteinExistence type="predicted"/>
<dbReference type="PROSITE" id="PS50005">
    <property type="entry name" value="TPR"/>
    <property type="match status" value="1"/>
</dbReference>
<comment type="caution">
    <text evidence="3">The sequence shown here is derived from an EMBL/GenBank/DDBJ whole genome shotgun (WGS) entry which is preliminary data.</text>
</comment>
<evidence type="ECO:0000313" key="3">
    <source>
        <dbReference type="EMBL" id="MCA0154361.1"/>
    </source>
</evidence>
<sequence>MKSTTTLIFAILSTFILSAQDLNNEILTGDDAPYLLGKIDKSGLQGEHYASWFKEEHSQYEGNNKIIEELSTILGDYKIMLFMGTWCSDSQREVPRLYKILEACNYPMNQLTVVALSREANLYKQSPQHEEEGLNIHRVPTIIFYKDGKEVNRIIEEPIKNLEEDILNITTNNSYKSYYHVVTVVDNILKSEGIEGLKKHEAKLLDKYKAMVYTTGELNTYGRILFGTERVDESIAVFELNTKFFPDETATYMSLANTLGATGQKDKAIKVLQSALEMHPDDEDLKENLEVIKNN</sequence>
<dbReference type="InterPro" id="IPR011990">
    <property type="entry name" value="TPR-like_helical_dom_sf"/>
</dbReference>
<keyword evidence="2" id="KW-0732">Signal</keyword>
<feature type="chain" id="PRO_5046661496" evidence="2">
    <location>
        <begin position="20"/>
        <end position="295"/>
    </location>
</feature>
<dbReference type="InterPro" id="IPR019734">
    <property type="entry name" value="TPR_rpt"/>
</dbReference>
<feature type="repeat" description="TPR" evidence="1">
    <location>
        <begin position="249"/>
        <end position="282"/>
    </location>
</feature>
<dbReference type="RefSeq" id="WP_224479306.1">
    <property type="nucleotide sequence ID" value="NZ_JAIUJS010000010.1"/>
</dbReference>
<dbReference type="CDD" id="cd02947">
    <property type="entry name" value="TRX_family"/>
    <property type="match status" value="1"/>
</dbReference>
<evidence type="ECO:0000256" key="1">
    <source>
        <dbReference type="PROSITE-ProRule" id="PRU00339"/>
    </source>
</evidence>